<dbReference type="HOGENOM" id="CLU_949995_0_0_1"/>
<dbReference type="eggNOG" id="ENOG502SF87">
    <property type="taxonomic scope" value="Eukaryota"/>
</dbReference>
<keyword evidence="3" id="KW-1185">Reference proteome</keyword>
<feature type="region of interest" description="Disordered" evidence="1">
    <location>
        <begin position="251"/>
        <end position="293"/>
    </location>
</feature>
<organism evidence="2 3">
    <name type="scientific">Coniosporium apollinis (strain CBS 100218)</name>
    <name type="common">Rock-inhabiting black yeast</name>
    <dbReference type="NCBI Taxonomy" id="1168221"/>
    <lineage>
        <taxon>Eukaryota</taxon>
        <taxon>Fungi</taxon>
        <taxon>Dikarya</taxon>
        <taxon>Ascomycota</taxon>
        <taxon>Pezizomycotina</taxon>
        <taxon>Dothideomycetes</taxon>
        <taxon>Dothideomycetes incertae sedis</taxon>
        <taxon>Coniosporium</taxon>
    </lineage>
</organism>
<gene>
    <name evidence="2" type="ORF">W97_07418</name>
</gene>
<dbReference type="EMBL" id="JH767591">
    <property type="protein sequence ID" value="EON67921.1"/>
    <property type="molecule type" value="Genomic_DNA"/>
</dbReference>
<dbReference type="AlphaFoldDB" id="R7Z1W4"/>
<proteinExistence type="predicted"/>
<dbReference type="Proteomes" id="UP000016924">
    <property type="component" value="Unassembled WGS sequence"/>
</dbReference>
<feature type="compositionally biased region" description="Acidic residues" evidence="1">
    <location>
        <begin position="258"/>
        <end position="270"/>
    </location>
</feature>
<evidence type="ECO:0000313" key="3">
    <source>
        <dbReference type="Proteomes" id="UP000016924"/>
    </source>
</evidence>
<reference evidence="3" key="1">
    <citation type="submission" date="2012-06" db="EMBL/GenBank/DDBJ databases">
        <title>The genome sequence of Coniosporium apollinis CBS 100218.</title>
        <authorList>
            <consortium name="The Broad Institute Genome Sequencing Platform"/>
            <person name="Cuomo C."/>
            <person name="Gorbushina A."/>
            <person name="Noack S."/>
            <person name="Walker B."/>
            <person name="Young S.K."/>
            <person name="Zeng Q."/>
            <person name="Gargeya S."/>
            <person name="Fitzgerald M."/>
            <person name="Haas B."/>
            <person name="Abouelleil A."/>
            <person name="Alvarado L."/>
            <person name="Arachchi H.M."/>
            <person name="Berlin A.M."/>
            <person name="Chapman S.B."/>
            <person name="Goldberg J."/>
            <person name="Griggs A."/>
            <person name="Gujja S."/>
            <person name="Hansen M."/>
            <person name="Howarth C."/>
            <person name="Imamovic A."/>
            <person name="Larimer J."/>
            <person name="McCowan C."/>
            <person name="Montmayeur A."/>
            <person name="Murphy C."/>
            <person name="Neiman D."/>
            <person name="Pearson M."/>
            <person name="Priest M."/>
            <person name="Roberts A."/>
            <person name="Saif S."/>
            <person name="Shea T."/>
            <person name="Sisk P."/>
            <person name="Sykes S."/>
            <person name="Wortman J."/>
            <person name="Nusbaum C."/>
            <person name="Birren B."/>
        </authorList>
    </citation>
    <scope>NUCLEOTIDE SEQUENCE [LARGE SCALE GENOMIC DNA]</scope>
    <source>
        <strain evidence="3">CBS 100218</strain>
    </source>
</reference>
<evidence type="ECO:0000313" key="2">
    <source>
        <dbReference type="EMBL" id="EON67921.1"/>
    </source>
</evidence>
<accession>R7Z1W4</accession>
<name>R7Z1W4_CONA1</name>
<dbReference type="OrthoDB" id="66881at2759"/>
<dbReference type="GeneID" id="19904729"/>
<sequence>MPTSRFAAQSSDWSTIFRVLKSINTISISSPGDSGWPGFKQIEATLVSIRIAIEQSLLVSLHTLRLEPIHAFGILHCRWAGGTAFGEASWMAGAIWTRVNTIEVQVLNPFSYISSSQRRIFIKVLHSWLRSFRERLRVLKFHWVGQKGPNPLLLDKAYRKKDFSAPPIEWDLLEQVWLGNVEADPPFEEAMDLTHADLIQDRAPFLKSLWLSKDVEYGEAEDILINFDNKDEWKNSSYLLKRVGRSRYTNDGYGNDEGLQDDDQGEDSEDEFVHTLSQSTSGLSMDEPFALDL</sequence>
<evidence type="ECO:0000256" key="1">
    <source>
        <dbReference type="SAM" id="MobiDB-lite"/>
    </source>
</evidence>
<dbReference type="RefSeq" id="XP_007783238.1">
    <property type="nucleotide sequence ID" value="XM_007785048.1"/>
</dbReference>
<protein>
    <submittedName>
        <fullName evidence="2">Uncharacterized protein</fullName>
    </submittedName>
</protein>